<sequence length="215" mass="24767">MQNHPIPSVTDPLQYRAIGLVRGIYKPQDDDTFTRGALIDSKGNEIDSVVLGRVITLIRNHVPLEKPHLWVVYPRCRNNQNLHMQITGIWEPSTLKKDLLDSEGLNEDSVFNGDSDSLLEGDDYFSIRGELIFTKPEEKDVVIKIRQKPRNQQKKALPFKLNLKGDVPINYLKHFISLNVRRVDYQLLIEDFQIIGPLSKQQTNNKSKKILKNKN</sequence>
<organism evidence="1 2">
    <name type="scientific">Prochlorococcus marinus str. PAC1</name>
    <dbReference type="NCBI Taxonomy" id="59924"/>
    <lineage>
        <taxon>Bacteria</taxon>
        <taxon>Bacillati</taxon>
        <taxon>Cyanobacteriota</taxon>
        <taxon>Cyanophyceae</taxon>
        <taxon>Synechococcales</taxon>
        <taxon>Prochlorococcaceae</taxon>
        <taxon>Prochlorococcus</taxon>
    </lineage>
</organism>
<name>A0A0A2BZ17_PROMR</name>
<dbReference type="AlphaFoldDB" id="A0A0A2BZ17"/>
<comment type="caution">
    <text evidence="1">The sequence shown here is derived from an EMBL/GenBank/DDBJ whole genome shotgun (WGS) entry which is preliminary data.</text>
</comment>
<protein>
    <submittedName>
        <fullName evidence="1">Uncharacterized protein</fullName>
    </submittedName>
</protein>
<proteinExistence type="predicted"/>
<dbReference type="Proteomes" id="UP000030392">
    <property type="component" value="Unassembled WGS sequence"/>
</dbReference>
<accession>A0A0A2BZ17</accession>
<reference evidence="2" key="1">
    <citation type="journal article" date="2014" name="Sci. Data">
        <title>Genomes of diverse isolates of the marine cyanobacterium Prochlorococcus.</title>
        <authorList>
            <person name="Biller S."/>
            <person name="Berube P."/>
            <person name="Thompson J."/>
            <person name="Kelly L."/>
            <person name="Roggensack S."/>
            <person name="Awad L."/>
            <person name="Roache-Johnson K."/>
            <person name="Ding H."/>
            <person name="Giovannoni S.J."/>
            <person name="Moore L.R."/>
            <person name="Chisholm S.W."/>
        </authorList>
    </citation>
    <scope>NUCLEOTIDE SEQUENCE [LARGE SCALE GENOMIC DNA]</scope>
    <source>
        <strain evidence="2">PAC1</strain>
    </source>
</reference>
<dbReference type="EMBL" id="JNAX01000015">
    <property type="protein sequence ID" value="KGG19323.1"/>
    <property type="molecule type" value="Genomic_DNA"/>
</dbReference>
<dbReference type="RefSeq" id="WP_036906885.1">
    <property type="nucleotide sequence ID" value="NZ_CP138967.1"/>
</dbReference>
<gene>
    <name evidence="1" type="ORF">EV03_1705</name>
</gene>
<evidence type="ECO:0000313" key="1">
    <source>
        <dbReference type="EMBL" id="KGG19323.1"/>
    </source>
</evidence>
<evidence type="ECO:0000313" key="2">
    <source>
        <dbReference type="Proteomes" id="UP000030392"/>
    </source>
</evidence>